<keyword evidence="6" id="KW-0175">Coiled coil</keyword>
<dbReference type="GO" id="GO:0001534">
    <property type="term" value="C:radial spoke"/>
    <property type="evidence" value="ECO:0007669"/>
    <property type="project" value="InterPro"/>
</dbReference>
<comment type="caution">
    <text evidence="8">The sequence shown here is derived from an EMBL/GenBank/DDBJ whole genome shotgun (WGS) entry which is preliminary data.</text>
</comment>
<accession>A0A0L0CQX5</accession>
<feature type="compositionally biased region" description="Acidic residues" evidence="7">
    <location>
        <begin position="549"/>
        <end position="575"/>
    </location>
</feature>
<feature type="region of interest" description="Disordered" evidence="7">
    <location>
        <begin position="451"/>
        <end position="482"/>
    </location>
</feature>
<dbReference type="PANTHER" id="PTHR13159:SF0">
    <property type="entry name" value="RADIAL SPOKE HEAD 6 HOMOLOG A"/>
    <property type="match status" value="1"/>
</dbReference>
<dbReference type="GO" id="GO:0060294">
    <property type="term" value="P:cilium movement involved in cell motility"/>
    <property type="evidence" value="ECO:0007669"/>
    <property type="project" value="InterPro"/>
</dbReference>
<feature type="compositionally biased region" description="Acidic residues" evidence="7">
    <location>
        <begin position="707"/>
        <end position="726"/>
    </location>
</feature>
<evidence type="ECO:0000256" key="5">
    <source>
        <dbReference type="ARBA" id="ARBA00023273"/>
    </source>
</evidence>
<evidence type="ECO:0000313" key="9">
    <source>
        <dbReference type="Proteomes" id="UP000037069"/>
    </source>
</evidence>
<dbReference type="OrthoDB" id="272202at2759"/>
<evidence type="ECO:0000256" key="1">
    <source>
        <dbReference type="ARBA" id="ARBA00004430"/>
    </source>
</evidence>
<evidence type="ECO:0000256" key="7">
    <source>
        <dbReference type="SAM" id="MobiDB-lite"/>
    </source>
</evidence>
<feature type="region of interest" description="Disordered" evidence="7">
    <location>
        <begin position="701"/>
        <end position="726"/>
    </location>
</feature>
<keyword evidence="2" id="KW-0963">Cytoplasm</keyword>
<dbReference type="OMA" id="CVYFGNG"/>
<dbReference type="PANTHER" id="PTHR13159">
    <property type="entry name" value="RADIAL SPOKEHEAD-RELATED"/>
    <property type="match status" value="1"/>
</dbReference>
<evidence type="ECO:0000256" key="2">
    <source>
        <dbReference type="ARBA" id="ARBA00022490"/>
    </source>
</evidence>
<keyword evidence="3" id="KW-0969">Cilium</keyword>
<evidence type="ECO:0000313" key="8">
    <source>
        <dbReference type="EMBL" id="KNC33829.1"/>
    </source>
</evidence>
<dbReference type="Proteomes" id="UP000037069">
    <property type="component" value="Unassembled WGS sequence"/>
</dbReference>
<dbReference type="EMBL" id="JRES01000145">
    <property type="protein sequence ID" value="KNC33829.1"/>
    <property type="molecule type" value="Genomic_DNA"/>
</dbReference>
<keyword evidence="5" id="KW-0966">Cell projection</keyword>
<feature type="region of interest" description="Disordered" evidence="7">
    <location>
        <begin position="16"/>
        <end position="79"/>
    </location>
</feature>
<evidence type="ECO:0000256" key="6">
    <source>
        <dbReference type="SAM" id="Coils"/>
    </source>
</evidence>
<gene>
    <name evidence="8" type="ORF">FF38_08999</name>
</gene>
<keyword evidence="4" id="KW-0206">Cytoskeleton</keyword>
<comment type="subcellular location">
    <subcellularLocation>
        <location evidence="1">Cytoplasm</location>
        <location evidence="1">Cytoskeleton</location>
        <location evidence="1">Cilium axoneme</location>
    </subcellularLocation>
</comment>
<dbReference type="AlphaFoldDB" id="A0A0L0CQX5"/>
<feature type="compositionally biased region" description="Low complexity" evidence="7">
    <location>
        <begin position="58"/>
        <end position="70"/>
    </location>
</feature>
<dbReference type="CDD" id="cd22963">
    <property type="entry name" value="DD_CrRSP4-like"/>
    <property type="match status" value="1"/>
</dbReference>
<keyword evidence="9" id="KW-1185">Reference proteome</keyword>
<feature type="region of interest" description="Disordered" evidence="7">
    <location>
        <begin position="543"/>
        <end position="580"/>
    </location>
</feature>
<evidence type="ECO:0008006" key="10">
    <source>
        <dbReference type="Google" id="ProtNLM"/>
    </source>
</evidence>
<dbReference type="Pfam" id="PF04712">
    <property type="entry name" value="Radial_spoke"/>
    <property type="match status" value="1"/>
</dbReference>
<name>A0A0L0CQX5_LUCCU</name>
<evidence type="ECO:0000256" key="4">
    <source>
        <dbReference type="ARBA" id="ARBA00023212"/>
    </source>
</evidence>
<dbReference type="InterPro" id="IPR006802">
    <property type="entry name" value="Radial_spoke"/>
</dbReference>
<organism evidence="8 9">
    <name type="scientific">Lucilia cuprina</name>
    <name type="common">Green bottle fly</name>
    <name type="synonym">Australian sheep blowfly</name>
    <dbReference type="NCBI Taxonomy" id="7375"/>
    <lineage>
        <taxon>Eukaryota</taxon>
        <taxon>Metazoa</taxon>
        <taxon>Ecdysozoa</taxon>
        <taxon>Arthropoda</taxon>
        <taxon>Hexapoda</taxon>
        <taxon>Insecta</taxon>
        <taxon>Pterygota</taxon>
        <taxon>Neoptera</taxon>
        <taxon>Endopterygota</taxon>
        <taxon>Diptera</taxon>
        <taxon>Brachycera</taxon>
        <taxon>Muscomorpha</taxon>
        <taxon>Oestroidea</taxon>
        <taxon>Calliphoridae</taxon>
        <taxon>Luciliinae</taxon>
        <taxon>Lucilia</taxon>
    </lineage>
</organism>
<dbReference type="GO" id="GO:0035082">
    <property type="term" value="P:axoneme assembly"/>
    <property type="evidence" value="ECO:0007669"/>
    <property type="project" value="TreeGrafter"/>
</dbReference>
<evidence type="ECO:0000256" key="3">
    <source>
        <dbReference type="ARBA" id="ARBA00023069"/>
    </source>
</evidence>
<sequence>MDIDNNLSCDDFLLPNTSSSLQTGIDYPCTKEARETKPPSVKKAPGKCEPPPEQYIISSSSSSMSSGLMSQDYRTTKKHPMKTPNIAYELAVAKSIMQQYSSISGDNLFDHLSDVIKRVIDERPPNVIDFFEEFSRNVREQKFHLPERFPPHAVFEENRMYKVAKKQLISMKLPYPDDSMIQVAAEDDLEEEHAKTDDIKLELKQEPLGKFHTFNERVQHLQFFWNQCGFSISNENIFQLACSMNRLQTHPSIMQCRFWGVINGLKASYYIVEASLTNEEYESRLLQMEKEIQEDQQQDHKESLNNQKQYSHIGPELTPGALGWENHPEEDLFKMKAHDVPIPLVKAVEVYDIPPEPIGKGVNRYSYFVVNSLSDEWIELPIVTPKQIVLSRQIKKFLTGDLEADIVSYPCFCGKEKHYLRALIARITAGTYIAPKNFYRKMTKKERRLFEGIDEDEAEDEEEEEEEESQMGEEEENEDGVVDNDIVLLKNEKYDSAIQLNTLNNSEKWVHVRPNILQQGRIVWYNEVRAQREREKERKRLEKLRLQEEMGEDESEHEEDDEEADDEGEEEELEEKAEKGPAILTSCSRDVSSEIPIAWTGRFTSKFTNQNERILIMKSNIWPGACTFIYKDLCESIYLGWGHKYVSRNMSWKHMTAIADEYQHNIGDFIETIDPSVEMEEAYQLSLLKKELKFKQIDDYEEHDVIESTDDDKNDEDDDDEDEEEE</sequence>
<protein>
    <recommendedName>
        <fullName evidence="10">Radial spoke head protein 4 A</fullName>
    </recommendedName>
</protein>
<feature type="compositionally biased region" description="Acidic residues" evidence="7">
    <location>
        <begin position="452"/>
        <end position="482"/>
    </location>
</feature>
<dbReference type="STRING" id="7375.A0A0L0CQX5"/>
<reference evidence="8 9" key="1">
    <citation type="journal article" date="2015" name="Nat. Commun.">
        <title>Lucilia cuprina genome unlocks parasitic fly biology to underpin future interventions.</title>
        <authorList>
            <person name="Anstead C.A."/>
            <person name="Korhonen P.K."/>
            <person name="Young N.D."/>
            <person name="Hall R.S."/>
            <person name="Jex A.R."/>
            <person name="Murali S.C."/>
            <person name="Hughes D.S."/>
            <person name="Lee S.F."/>
            <person name="Perry T."/>
            <person name="Stroehlein A.J."/>
            <person name="Ansell B.R."/>
            <person name="Breugelmans B."/>
            <person name="Hofmann A."/>
            <person name="Qu J."/>
            <person name="Dugan S."/>
            <person name="Lee S.L."/>
            <person name="Chao H."/>
            <person name="Dinh H."/>
            <person name="Han Y."/>
            <person name="Doddapaneni H.V."/>
            <person name="Worley K.C."/>
            <person name="Muzny D.M."/>
            <person name="Ioannidis P."/>
            <person name="Waterhouse R.M."/>
            <person name="Zdobnov E.M."/>
            <person name="James P.J."/>
            <person name="Bagnall N.H."/>
            <person name="Kotze A.C."/>
            <person name="Gibbs R.A."/>
            <person name="Richards S."/>
            <person name="Batterham P."/>
            <person name="Gasser R.B."/>
        </authorList>
    </citation>
    <scope>NUCLEOTIDE SEQUENCE [LARGE SCALE GENOMIC DNA]</scope>
    <source>
        <strain evidence="8 9">LS</strain>
        <tissue evidence="8">Full body</tissue>
    </source>
</reference>
<feature type="coiled-coil region" evidence="6">
    <location>
        <begin position="271"/>
        <end position="298"/>
    </location>
</feature>
<proteinExistence type="predicted"/>